<keyword evidence="1" id="KW-0547">Nucleotide-binding</keyword>
<dbReference type="EMBL" id="KZ992476">
    <property type="protein sequence ID" value="RKP09984.1"/>
    <property type="molecule type" value="Genomic_DNA"/>
</dbReference>
<dbReference type="InterPro" id="IPR050130">
    <property type="entry name" value="ClpA_ClpB"/>
</dbReference>
<organism evidence="5 6">
    <name type="scientific">Thamnocephalis sphaerospora</name>
    <dbReference type="NCBI Taxonomy" id="78915"/>
    <lineage>
        <taxon>Eukaryota</taxon>
        <taxon>Fungi</taxon>
        <taxon>Fungi incertae sedis</taxon>
        <taxon>Zoopagomycota</taxon>
        <taxon>Zoopagomycotina</taxon>
        <taxon>Zoopagomycetes</taxon>
        <taxon>Zoopagales</taxon>
        <taxon>Sigmoideomycetaceae</taxon>
        <taxon>Thamnocephalis</taxon>
    </lineage>
</organism>
<dbReference type="GO" id="GO:0016887">
    <property type="term" value="F:ATP hydrolysis activity"/>
    <property type="evidence" value="ECO:0007669"/>
    <property type="project" value="InterPro"/>
</dbReference>
<accession>A0A4P9XUR5</accession>
<dbReference type="Gene3D" id="1.10.8.60">
    <property type="match status" value="1"/>
</dbReference>
<dbReference type="PANTHER" id="PTHR11638">
    <property type="entry name" value="ATP-DEPENDENT CLP PROTEASE"/>
    <property type="match status" value="1"/>
</dbReference>
<evidence type="ECO:0000313" key="6">
    <source>
        <dbReference type="Proteomes" id="UP000271241"/>
    </source>
</evidence>
<dbReference type="GO" id="GO:0005524">
    <property type="term" value="F:ATP binding"/>
    <property type="evidence" value="ECO:0007669"/>
    <property type="project" value="UniProtKB-KW"/>
</dbReference>
<proteinExistence type="predicted"/>
<evidence type="ECO:0000256" key="1">
    <source>
        <dbReference type="ARBA" id="ARBA00022741"/>
    </source>
</evidence>
<dbReference type="GO" id="GO:0005759">
    <property type="term" value="C:mitochondrial matrix"/>
    <property type="evidence" value="ECO:0007669"/>
    <property type="project" value="TreeGrafter"/>
</dbReference>
<dbReference type="InterPro" id="IPR019489">
    <property type="entry name" value="Clp_ATPase_C"/>
</dbReference>
<evidence type="ECO:0000256" key="2">
    <source>
        <dbReference type="ARBA" id="ARBA00022840"/>
    </source>
</evidence>
<sequence length="235" mass="26022">MSPGGELTEAVRRKPYAVVLLDEMEKAHRDVSNLLLQLLDEGHLTDSKGRKVDFRNTIIIMTSNLGADALAMEADASGRVGLAARESVLAAVRHHFPPEFVNRVDELVIFNRLSRAALRDIVDVRLAEVQARLADRRIHIEADDDAKRWLADQGYDPVYGARPLNRLIQKQLLNPLAKYLIEGAVRNDETVRITTTAGPDAEQQILSVVRNHPPEQSHEEQAATNAEAGTQDGDA</sequence>
<feature type="region of interest" description="Disordered" evidence="3">
    <location>
        <begin position="212"/>
        <end position="235"/>
    </location>
</feature>
<dbReference type="FunFam" id="1.10.8.60:FF:000017">
    <property type="entry name" value="ATP-dependent chaperone ClpB"/>
    <property type="match status" value="1"/>
</dbReference>
<evidence type="ECO:0000256" key="3">
    <source>
        <dbReference type="SAM" id="MobiDB-lite"/>
    </source>
</evidence>
<dbReference type="GO" id="GO:0034605">
    <property type="term" value="P:cellular response to heat"/>
    <property type="evidence" value="ECO:0007669"/>
    <property type="project" value="TreeGrafter"/>
</dbReference>
<dbReference type="InterPro" id="IPR003959">
    <property type="entry name" value="ATPase_AAA_core"/>
</dbReference>
<evidence type="ECO:0000313" key="5">
    <source>
        <dbReference type="EMBL" id="RKP09984.1"/>
    </source>
</evidence>
<dbReference type="InterPro" id="IPR027417">
    <property type="entry name" value="P-loop_NTPase"/>
</dbReference>
<dbReference type="Pfam" id="PF10431">
    <property type="entry name" value="ClpB_D2-small"/>
    <property type="match status" value="1"/>
</dbReference>
<dbReference type="GO" id="GO:0043335">
    <property type="term" value="P:protein unfolding"/>
    <property type="evidence" value="ECO:0007669"/>
    <property type="project" value="TreeGrafter"/>
</dbReference>
<feature type="domain" description="Clp ATPase C-terminal" evidence="4">
    <location>
        <begin position="113"/>
        <end position="205"/>
    </location>
</feature>
<dbReference type="Proteomes" id="UP000271241">
    <property type="component" value="Unassembled WGS sequence"/>
</dbReference>
<protein>
    <submittedName>
        <fullName evidence="5">P-loop containing nucleoside triphosphate hydrolase protein</fullName>
    </submittedName>
</protein>
<dbReference type="STRING" id="78915.A0A4P9XUR5"/>
<keyword evidence="6" id="KW-1185">Reference proteome</keyword>
<dbReference type="PANTHER" id="PTHR11638:SF176">
    <property type="entry name" value="HEAT SHOCK PROTEIN 78, MITOCHONDRIAL"/>
    <property type="match status" value="1"/>
</dbReference>
<dbReference type="Gene3D" id="3.40.50.300">
    <property type="entry name" value="P-loop containing nucleotide triphosphate hydrolases"/>
    <property type="match status" value="1"/>
</dbReference>
<dbReference type="GO" id="GO:0042026">
    <property type="term" value="P:protein refolding"/>
    <property type="evidence" value="ECO:0007669"/>
    <property type="project" value="TreeGrafter"/>
</dbReference>
<dbReference type="SMART" id="SM01086">
    <property type="entry name" value="ClpB_D2-small"/>
    <property type="match status" value="1"/>
</dbReference>
<dbReference type="Pfam" id="PF07724">
    <property type="entry name" value="AAA_2"/>
    <property type="match status" value="1"/>
</dbReference>
<gene>
    <name evidence="5" type="ORF">THASP1DRAFT_22224</name>
</gene>
<keyword evidence="2" id="KW-0067">ATP-binding</keyword>
<dbReference type="AlphaFoldDB" id="A0A4P9XUR5"/>
<dbReference type="OrthoDB" id="47330at2759"/>
<keyword evidence="5" id="KW-0378">Hydrolase</keyword>
<reference evidence="6" key="1">
    <citation type="journal article" date="2018" name="Nat. Microbiol.">
        <title>Leveraging single-cell genomics to expand the fungal tree of life.</title>
        <authorList>
            <person name="Ahrendt S.R."/>
            <person name="Quandt C.A."/>
            <person name="Ciobanu D."/>
            <person name="Clum A."/>
            <person name="Salamov A."/>
            <person name="Andreopoulos B."/>
            <person name="Cheng J.F."/>
            <person name="Woyke T."/>
            <person name="Pelin A."/>
            <person name="Henrissat B."/>
            <person name="Reynolds N.K."/>
            <person name="Benny G.L."/>
            <person name="Smith M.E."/>
            <person name="James T.Y."/>
            <person name="Grigoriev I.V."/>
        </authorList>
    </citation>
    <scope>NUCLEOTIDE SEQUENCE [LARGE SCALE GENOMIC DNA]</scope>
    <source>
        <strain evidence="6">RSA 1356</strain>
    </source>
</reference>
<feature type="compositionally biased region" description="Basic and acidic residues" evidence="3">
    <location>
        <begin position="212"/>
        <end position="221"/>
    </location>
</feature>
<evidence type="ECO:0000259" key="4">
    <source>
        <dbReference type="SMART" id="SM01086"/>
    </source>
</evidence>
<dbReference type="InterPro" id="IPR001270">
    <property type="entry name" value="ClpA/B"/>
</dbReference>
<dbReference type="PRINTS" id="PR00300">
    <property type="entry name" value="CLPPROTEASEA"/>
</dbReference>
<dbReference type="SUPFAM" id="SSF52540">
    <property type="entry name" value="P-loop containing nucleoside triphosphate hydrolases"/>
    <property type="match status" value="1"/>
</dbReference>
<name>A0A4P9XUR5_9FUNG</name>